<dbReference type="AlphaFoldDB" id="A0AAW0FSY7"/>
<dbReference type="EMBL" id="JASBNA010000027">
    <property type="protein sequence ID" value="KAK7684148.1"/>
    <property type="molecule type" value="Genomic_DNA"/>
</dbReference>
<evidence type="ECO:0000313" key="1">
    <source>
        <dbReference type="EMBL" id="KAK7684148.1"/>
    </source>
</evidence>
<name>A0AAW0FSY7_9APHY</name>
<keyword evidence="2" id="KW-1185">Reference proteome</keyword>
<accession>A0AAW0FSY7</accession>
<organism evidence="1 2">
    <name type="scientific">Cerrena zonata</name>
    <dbReference type="NCBI Taxonomy" id="2478898"/>
    <lineage>
        <taxon>Eukaryota</taxon>
        <taxon>Fungi</taxon>
        <taxon>Dikarya</taxon>
        <taxon>Basidiomycota</taxon>
        <taxon>Agaricomycotina</taxon>
        <taxon>Agaricomycetes</taxon>
        <taxon>Polyporales</taxon>
        <taxon>Cerrenaceae</taxon>
        <taxon>Cerrena</taxon>
    </lineage>
</organism>
<protein>
    <submittedName>
        <fullName evidence="1">Uncharacterized protein</fullName>
    </submittedName>
</protein>
<sequence length="274" mass="30352">MTGGLGALPFIDDNDTASIYYSPSQEPSPEKFDNRNILSDSITSPFGYKTNQGKEESVTSLTSSQYIREFGNQLESTFSKYGNLGSPSFEVGFDHASMSDNETIKIDSEPTSESSSEKAILNIKLIRETRPAKPELALNLSSSEEEYFSSEDIARTITLIHNNSASLINSRAETTSGASKSTSPNTFNSSSSDATIINDYIQEATKQPLQEKYGARLLPTNQRSFDNRRNLYDDKKMEAPGFAIRYDSVAYLSDIINGTVNFNLNDEEDKPNFN</sequence>
<comment type="caution">
    <text evidence="1">The sequence shown here is derived from an EMBL/GenBank/DDBJ whole genome shotgun (WGS) entry which is preliminary data.</text>
</comment>
<reference evidence="1 2" key="1">
    <citation type="submission" date="2022-09" db="EMBL/GenBank/DDBJ databases">
        <authorList>
            <person name="Palmer J.M."/>
        </authorList>
    </citation>
    <scope>NUCLEOTIDE SEQUENCE [LARGE SCALE GENOMIC DNA]</scope>
    <source>
        <strain evidence="1 2">DSM 7382</strain>
    </source>
</reference>
<evidence type="ECO:0000313" key="2">
    <source>
        <dbReference type="Proteomes" id="UP001385951"/>
    </source>
</evidence>
<proteinExistence type="predicted"/>
<dbReference type="Proteomes" id="UP001385951">
    <property type="component" value="Unassembled WGS sequence"/>
</dbReference>
<gene>
    <name evidence="1" type="ORF">QCA50_012793</name>
</gene>